<dbReference type="GO" id="GO:0046983">
    <property type="term" value="F:protein dimerization activity"/>
    <property type="evidence" value="ECO:0007669"/>
    <property type="project" value="InterPro"/>
</dbReference>
<dbReference type="InterPro" id="IPR050482">
    <property type="entry name" value="Sensor_HK_TwoCompSys"/>
</dbReference>
<name>A0A345HXP6_9ACTN</name>
<dbReference type="InterPro" id="IPR003594">
    <property type="entry name" value="HATPase_dom"/>
</dbReference>
<comment type="catalytic activity">
    <reaction evidence="1">
        <text>ATP + protein L-histidine = ADP + protein N-phospho-L-histidine.</text>
        <dbReference type="EC" id="2.7.13.3"/>
    </reaction>
</comment>
<keyword evidence="13" id="KW-1185">Reference proteome</keyword>
<dbReference type="InterPro" id="IPR036890">
    <property type="entry name" value="HATPase_C_sf"/>
</dbReference>
<gene>
    <name evidence="12" type="ORF">DVK44_31415</name>
</gene>
<evidence type="ECO:0000256" key="5">
    <source>
        <dbReference type="ARBA" id="ARBA00022741"/>
    </source>
</evidence>
<accession>A0A345HXP6</accession>
<evidence type="ECO:0000259" key="11">
    <source>
        <dbReference type="Pfam" id="PF07730"/>
    </source>
</evidence>
<keyword evidence="6 12" id="KW-0418">Kinase</keyword>
<dbReference type="Pfam" id="PF07730">
    <property type="entry name" value="HisKA_3"/>
    <property type="match status" value="1"/>
</dbReference>
<dbReference type="Gene3D" id="3.30.565.10">
    <property type="entry name" value="Histidine kinase-like ATPase, C-terminal domain"/>
    <property type="match status" value="1"/>
</dbReference>
<dbReference type="CDD" id="cd16917">
    <property type="entry name" value="HATPase_UhpB-NarQ-NarX-like"/>
    <property type="match status" value="1"/>
</dbReference>
<keyword evidence="4" id="KW-0808">Transferase</keyword>
<evidence type="ECO:0000256" key="4">
    <source>
        <dbReference type="ARBA" id="ARBA00022679"/>
    </source>
</evidence>
<dbReference type="KEGG" id="spad:DVK44_31415"/>
<dbReference type="Proteomes" id="UP000253868">
    <property type="component" value="Chromosome"/>
</dbReference>
<evidence type="ECO:0000259" key="10">
    <source>
        <dbReference type="Pfam" id="PF02518"/>
    </source>
</evidence>
<feature type="transmembrane region" description="Helical" evidence="9">
    <location>
        <begin position="20"/>
        <end position="41"/>
    </location>
</feature>
<evidence type="ECO:0000256" key="2">
    <source>
        <dbReference type="ARBA" id="ARBA00012438"/>
    </source>
</evidence>
<evidence type="ECO:0000313" key="13">
    <source>
        <dbReference type="Proteomes" id="UP000253868"/>
    </source>
</evidence>
<feature type="transmembrane region" description="Helical" evidence="9">
    <location>
        <begin position="139"/>
        <end position="157"/>
    </location>
</feature>
<dbReference type="GO" id="GO:0016020">
    <property type="term" value="C:membrane"/>
    <property type="evidence" value="ECO:0007669"/>
    <property type="project" value="InterPro"/>
</dbReference>
<dbReference type="GO" id="GO:0000155">
    <property type="term" value="F:phosphorelay sensor kinase activity"/>
    <property type="evidence" value="ECO:0007669"/>
    <property type="project" value="InterPro"/>
</dbReference>
<evidence type="ECO:0000256" key="8">
    <source>
        <dbReference type="ARBA" id="ARBA00023012"/>
    </source>
</evidence>
<dbReference type="Gene3D" id="1.20.5.1930">
    <property type="match status" value="1"/>
</dbReference>
<keyword evidence="8" id="KW-0902">Two-component regulatory system</keyword>
<dbReference type="PANTHER" id="PTHR24421:SF10">
    <property type="entry name" value="NITRATE_NITRITE SENSOR PROTEIN NARQ"/>
    <property type="match status" value="1"/>
</dbReference>
<sequence>MDATPDHPRAAGRPSARTALALAGCAAVAYPVLLFFAVRAGPDRSDVLRFVLAALLTALPVALLRRAPLPALALMSVGVFGAATAGPPWEVAYLLVLVNDVAVGHAVATRPRRVAIPAAVMVLGAQIAAAARLGTGRNMFVNTVLVVVLALVAAWGLGHSVRQRREHALALRERVAEQAVTAERLRIARELHDMIAHSIGVIAIQAGMGSRVIDNRPAEARQALRTIEATSRETLAGLRRTLGALRRDEHDPDRLPLEPAPGLAGLDRLAAATLDAGVRVEVRRSGEPAGGGPLPADLDLAAFRIVQEALTNVVRHAHTGECLVTVDQRDGELSVEITDEGRGGLGTGAGYGIAGMRERVALLDGRFSAGPRPEGGFRVAARLPVPIAASNTPAEGAR</sequence>
<keyword evidence="5" id="KW-0547">Nucleotide-binding</keyword>
<keyword evidence="7" id="KW-0067">ATP-binding</keyword>
<dbReference type="InterPro" id="IPR011712">
    <property type="entry name" value="Sig_transdc_His_kin_sub3_dim/P"/>
</dbReference>
<proteinExistence type="predicted"/>
<evidence type="ECO:0000256" key="9">
    <source>
        <dbReference type="SAM" id="Phobius"/>
    </source>
</evidence>
<feature type="domain" description="Histidine kinase/HSP90-like ATPase" evidence="10">
    <location>
        <begin position="302"/>
        <end position="386"/>
    </location>
</feature>
<organism evidence="12 13">
    <name type="scientific">Streptomyces paludis</name>
    <dbReference type="NCBI Taxonomy" id="2282738"/>
    <lineage>
        <taxon>Bacteria</taxon>
        <taxon>Bacillati</taxon>
        <taxon>Actinomycetota</taxon>
        <taxon>Actinomycetes</taxon>
        <taxon>Kitasatosporales</taxon>
        <taxon>Streptomycetaceae</taxon>
        <taxon>Streptomyces</taxon>
    </lineage>
</organism>
<protein>
    <recommendedName>
        <fullName evidence="2">histidine kinase</fullName>
        <ecNumber evidence="2">2.7.13.3</ecNumber>
    </recommendedName>
</protein>
<dbReference type="OrthoDB" id="227596at2"/>
<keyword evidence="9" id="KW-1133">Transmembrane helix</keyword>
<feature type="domain" description="Signal transduction histidine kinase subgroup 3 dimerisation and phosphoacceptor" evidence="11">
    <location>
        <begin position="183"/>
        <end position="248"/>
    </location>
</feature>
<evidence type="ECO:0000256" key="6">
    <source>
        <dbReference type="ARBA" id="ARBA00022777"/>
    </source>
</evidence>
<evidence type="ECO:0000256" key="7">
    <source>
        <dbReference type="ARBA" id="ARBA00022840"/>
    </source>
</evidence>
<evidence type="ECO:0000313" key="12">
    <source>
        <dbReference type="EMBL" id="AXG81470.1"/>
    </source>
</evidence>
<dbReference type="EC" id="2.7.13.3" evidence="2"/>
<evidence type="ECO:0000256" key="1">
    <source>
        <dbReference type="ARBA" id="ARBA00000085"/>
    </source>
</evidence>
<dbReference type="GO" id="GO:0005524">
    <property type="term" value="F:ATP binding"/>
    <property type="evidence" value="ECO:0007669"/>
    <property type="project" value="UniProtKB-KW"/>
</dbReference>
<feature type="transmembrane region" description="Helical" evidence="9">
    <location>
        <begin position="115"/>
        <end position="133"/>
    </location>
</feature>
<reference evidence="13" key="1">
    <citation type="submission" date="2018-07" db="EMBL/GenBank/DDBJ databases">
        <authorList>
            <person name="Zhao J."/>
        </authorList>
    </citation>
    <scope>NUCLEOTIDE SEQUENCE [LARGE SCALE GENOMIC DNA]</scope>
    <source>
        <strain evidence="13">GSSD-12</strain>
    </source>
</reference>
<dbReference type="SUPFAM" id="SSF55874">
    <property type="entry name" value="ATPase domain of HSP90 chaperone/DNA topoisomerase II/histidine kinase"/>
    <property type="match status" value="1"/>
</dbReference>
<keyword evidence="9" id="KW-0812">Transmembrane</keyword>
<dbReference type="PANTHER" id="PTHR24421">
    <property type="entry name" value="NITRATE/NITRITE SENSOR PROTEIN NARX-RELATED"/>
    <property type="match status" value="1"/>
</dbReference>
<keyword evidence="3" id="KW-0597">Phosphoprotein</keyword>
<keyword evidence="9" id="KW-0472">Membrane</keyword>
<dbReference type="Pfam" id="PF02518">
    <property type="entry name" value="HATPase_c"/>
    <property type="match status" value="1"/>
</dbReference>
<dbReference type="EMBL" id="CP031194">
    <property type="protein sequence ID" value="AXG81470.1"/>
    <property type="molecule type" value="Genomic_DNA"/>
</dbReference>
<dbReference type="RefSeq" id="WP_114664011.1">
    <property type="nucleotide sequence ID" value="NZ_CP031194.1"/>
</dbReference>
<dbReference type="AlphaFoldDB" id="A0A345HXP6"/>
<feature type="transmembrane region" description="Helical" evidence="9">
    <location>
        <begin position="47"/>
        <end position="64"/>
    </location>
</feature>
<evidence type="ECO:0000256" key="3">
    <source>
        <dbReference type="ARBA" id="ARBA00022553"/>
    </source>
</evidence>